<comment type="caution">
    <text evidence="3">The sequence shown here is derived from an EMBL/GenBank/DDBJ whole genome shotgun (WGS) entry which is preliminary data.</text>
</comment>
<feature type="compositionally biased region" description="Basic and acidic residues" evidence="1">
    <location>
        <begin position="466"/>
        <end position="478"/>
    </location>
</feature>
<evidence type="ECO:0000256" key="1">
    <source>
        <dbReference type="SAM" id="MobiDB-lite"/>
    </source>
</evidence>
<dbReference type="EMBL" id="JAKKPZ010000571">
    <property type="protein sequence ID" value="KAI1693931.1"/>
    <property type="molecule type" value="Genomic_DNA"/>
</dbReference>
<feature type="compositionally biased region" description="Low complexity" evidence="1">
    <location>
        <begin position="862"/>
        <end position="874"/>
    </location>
</feature>
<sequence>MSNCSSRAVRRWSAGQHRPALDGGRAQHGLGRYRHLFAPVGAARPEPCIHHLWRRSADLVGRGRHQRRPRIEEHRGFQPPRRIYDRYGIVTLSPPTQNTGAGIATLAPIPEIPAGDVDLIAPVGVIDAGEAGIRVSGNVNLAALQVLNAANIKVEGEARGIPLPPVVNPQRADRGFVGQQCGGRRSGQGRRARPAAGTRRPAGDRHRPPARPSIRPPPKRRGRCPCSTGARAAFRRRARAWRLGEGDFAFAAETPFVPVVTGEIAQAMHSYPIVFSAGDAHPIAVMGVERENLFVTDGAWAADAYVPAYVRRYPFGFIPTINPEGFALAIDVAAGRVRKDGGEGVALFDGAEPSELTRQALAFCDAFQAQAAATRAFADALVAAELLVDRRADVQLPDGRALGLDGFRIADIEKLSQLPDEMVIEWHRNGWLALVHYHLASLDRFPALLARRAGRPAVVETSQARGEGHTTHSEEDRGPAPQQPLGGPLVPGVCLLSREAIYANAAVGKAATVRLQELARVAQTAINDERTPLEAEAKALEGQPDNPQNKQRRTALAARWQALQGKAAHDSREIEATRVKVLAQIASDAQPVIAQALDAKVQTITFERERLPQRPHPLLQPRAEPMKQETRRVLAARVASIAAGFAAMLGGANAQSIAPSAAPVEWVRYAEASTHTVSGWLKRMARSRRGYGPISTSGGRWTARRPKSRSACDAVADAYCGEDRAWGGAWRDGRVTRATPDQRAESASGASISTSIWPKALAAGDVAPPVGDQHEVRAGQRGKALVAGEQAQAGLDVAAHQHRDRETRPYRRAKTLFAGRGKGDVPVDRRRLQRGPPTSRLMQFGGWKASGSDAPAGSRKLSAAPQANSAPPQRNAAILAPRGREHDGKIEISAAIMVLRSR</sequence>
<dbReference type="Pfam" id="PF07277">
    <property type="entry name" value="SapC"/>
    <property type="match status" value="1"/>
</dbReference>
<reference evidence="3" key="1">
    <citation type="submission" date="2022-01" db="EMBL/GenBank/DDBJ databases">
        <title>Genome Sequence Resource for Two Populations of Ditylenchus destructor, the Migratory Endoparasitic Phytonematode.</title>
        <authorList>
            <person name="Zhang H."/>
            <person name="Lin R."/>
            <person name="Xie B."/>
        </authorList>
    </citation>
    <scope>NUCLEOTIDE SEQUENCE</scope>
    <source>
        <strain evidence="3">BazhouSP</strain>
    </source>
</reference>
<accession>A0AAD4MGG1</accession>
<evidence type="ECO:0000313" key="4">
    <source>
        <dbReference type="Proteomes" id="UP001201812"/>
    </source>
</evidence>
<feature type="compositionally biased region" description="Basic and acidic residues" evidence="1">
    <location>
        <begin position="821"/>
        <end position="830"/>
    </location>
</feature>
<dbReference type="SUPFAM" id="SSF111384">
    <property type="entry name" value="OmpH-like"/>
    <property type="match status" value="1"/>
</dbReference>
<dbReference type="InterPro" id="IPR021026">
    <property type="entry name" value="Filamn_hemagglutn_DUF3739"/>
</dbReference>
<proteinExistence type="predicted"/>
<evidence type="ECO:0000313" key="3">
    <source>
        <dbReference type="EMBL" id="KAI1693931.1"/>
    </source>
</evidence>
<gene>
    <name evidence="3" type="ORF">DdX_20400</name>
</gene>
<feature type="region of interest" description="Disordered" evidence="1">
    <location>
        <begin position="820"/>
        <end position="874"/>
    </location>
</feature>
<keyword evidence="4" id="KW-1185">Reference proteome</keyword>
<dbReference type="Proteomes" id="UP001201812">
    <property type="component" value="Unassembled WGS sequence"/>
</dbReference>
<dbReference type="Pfam" id="PF12545">
    <property type="entry name" value="DUF3739"/>
    <property type="match status" value="1"/>
</dbReference>
<evidence type="ECO:0000259" key="2">
    <source>
        <dbReference type="Pfam" id="PF12545"/>
    </source>
</evidence>
<feature type="region of interest" description="Disordered" evidence="1">
    <location>
        <begin position="165"/>
        <end position="227"/>
    </location>
</feature>
<dbReference type="InterPro" id="IPR024930">
    <property type="entry name" value="Skp_dom_sf"/>
</dbReference>
<feature type="region of interest" description="Disordered" evidence="1">
    <location>
        <begin position="1"/>
        <end position="26"/>
    </location>
</feature>
<feature type="domain" description="DUF3739" evidence="2">
    <location>
        <begin position="77"/>
        <end position="162"/>
    </location>
</feature>
<feature type="region of interest" description="Disordered" evidence="1">
    <location>
        <begin position="456"/>
        <end position="486"/>
    </location>
</feature>
<organism evidence="3 4">
    <name type="scientific">Ditylenchus destructor</name>
    <dbReference type="NCBI Taxonomy" id="166010"/>
    <lineage>
        <taxon>Eukaryota</taxon>
        <taxon>Metazoa</taxon>
        <taxon>Ecdysozoa</taxon>
        <taxon>Nematoda</taxon>
        <taxon>Chromadorea</taxon>
        <taxon>Rhabditida</taxon>
        <taxon>Tylenchina</taxon>
        <taxon>Tylenchomorpha</taxon>
        <taxon>Sphaerularioidea</taxon>
        <taxon>Anguinidae</taxon>
        <taxon>Anguininae</taxon>
        <taxon>Ditylenchus</taxon>
    </lineage>
</organism>
<name>A0AAD4MGG1_9BILA</name>
<dbReference type="InterPro" id="IPR010836">
    <property type="entry name" value="SapC"/>
</dbReference>
<protein>
    <submittedName>
        <fullName evidence="3">SapC domain-containing protein</fullName>
    </submittedName>
</protein>
<dbReference type="AlphaFoldDB" id="A0AAD4MGG1"/>